<dbReference type="FunFam" id="3.30.160.60:FF:000176">
    <property type="entry name" value="zinc finger protein 70"/>
    <property type="match status" value="1"/>
</dbReference>
<keyword evidence="3" id="KW-0479">Metal-binding</keyword>
<feature type="domain" description="C2H2-type" evidence="12">
    <location>
        <begin position="27"/>
        <end position="54"/>
    </location>
</feature>
<evidence type="ECO:0000256" key="9">
    <source>
        <dbReference type="ARBA" id="ARBA00023242"/>
    </source>
</evidence>
<dbReference type="GO" id="GO:0000978">
    <property type="term" value="F:RNA polymerase II cis-regulatory region sequence-specific DNA binding"/>
    <property type="evidence" value="ECO:0007669"/>
    <property type="project" value="TreeGrafter"/>
</dbReference>
<dbReference type="InterPro" id="IPR036236">
    <property type="entry name" value="Znf_C2H2_sf"/>
</dbReference>
<keyword evidence="7" id="KW-0805">Transcription regulation</keyword>
<evidence type="ECO:0000256" key="5">
    <source>
        <dbReference type="ARBA" id="ARBA00022771"/>
    </source>
</evidence>
<evidence type="ECO:0000313" key="13">
    <source>
        <dbReference type="EMBL" id="KIY69513.1"/>
    </source>
</evidence>
<dbReference type="InterPro" id="IPR013087">
    <property type="entry name" value="Znf_C2H2_type"/>
</dbReference>
<dbReference type="PANTHER" id="PTHR14003:SF19">
    <property type="entry name" value="YY2 TRANSCRIPTION FACTOR"/>
    <property type="match status" value="1"/>
</dbReference>
<proteinExistence type="inferred from homology"/>
<keyword evidence="5 10" id="KW-0863">Zinc-finger</keyword>
<evidence type="ECO:0000256" key="2">
    <source>
        <dbReference type="ARBA" id="ARBA00006991"/>
    </source>
</evidence>
<dbReference type="GO" id="GO:0000785">
    <property type="term" value="C:chromatin"/>
    <property type="evidence" value="ECO:0007669"/>
    <property type="project" value="TreeGrafter"/>
</dbReference>
<evidence type="ECO:0000256" key="11">
    <source>
        <dbReference type="SAM" id="MobiDB-lite"/>
    </source>
</evidence>
<dbReference type="OrthoDB" id="6077919at2759"/>
<evidence type="ECO:0000256" key="1">
    <source>
        <dbReference type="ARBA" id="ARBA00004123"/>
    </source>
</evidence>
<dbReference type="STRING" id="1314674.A0A0D7BG45"/>
<evidence type="ECO:0000256" key="7">
    <source>
        <dbReference type="ARBA" id="ARBA00023015"/>
    </source>
</evidence>
<evidence type="ECO:0000256" key="4">
    <source>
        <dbReference type="ARBA" id="ARBA00022737"/>
    </source>
</evidence>
<dbReference type="GO" id="GO:0005667">
    <property type="term" value="C:transcription regulator complex"/>
    <property type="evidence" value="ECO:0007669"/>
    <property type="project" value="TreeGrafter"/>
</dbReference>
<keyword evidence="9" id="KW-0539">Nucleus</keyword>
<evidence type="ECO:0000256" key="3">
    <source>
        <dbReference type="ARBA" id="ARBA00022723"/>
    </source>
</evidence>
<dbReference type="FunFam" id="3.30.160.60:FF:000193">
    <property type="entry name" value="Zinc finger protein 300"/>
    <property type="match status" value="1"/>
</dbReference>
<keyword evidence="8" id="KW-0804">Transcription</keyword>
<gene>
    <name evidence="13" type="ORF">CYLTODRAFT_349295</name>
</gene>
<feature type="region of interest" description="Disordered" evidence="11">
    <location>
        <begin position="1"/>
        <end position="27"/>
    </location>
</feature>
<evidence type="ECO:0000313" key="14">
    <source>
        <dbReference type="Proteomes" id="UP000054007"/>
    </source>
</evidence>
<evidence type="ECO:0000256" key="6">
    <source>
        <dbReference type="ARBA" id="ARBA00022833"/>
    </source>
</evidence>
<dbReference type="Proteomes" id="UP000054007">
    <property type="component" value="Unassembled WGS sequence"/>
</dbReference>
<dbReference type="AlphaFoldDB" id="A0A0D7BG45"/>
<evidence type="ECO:0000259" key="12">
    <source>
        <dbReference type="PROSITE" id="PS50157"/>
    </source>
</evidence>
<dbReference type="PANTHER" id="PTHR14003">
    <property type="entry name" value="TRANSCRIPTIONAL REPRESSOR PROTEIN YY"/>
    <property type="match status" value="1"/>
</dbReference>
<dbReference type="Pfam" id="PF00096">
    <property type="entry name" value="zf-C2H2"/>
    <property type="match status" value="2"/>
</dbReference>
<evidence type="ECO:0000256" key="8">
    <source>
        <dbReference type="ARBA" id="ARBA00023163"/>
    </source>
</evidence>
<sequence length="95" mass="10408">MHNAYRAAPYHPAALTRAPSSTGPSRHECNICGKRFSRPSGLKIHVTTHTGEKPYVCSEDGCGRAFSVQSNMRRHVRIVHQGGGDDFEEDPTEGS</sequence>
<keyword evidence="6" id="KW-0862">Zinc</keyword>
<keyword evidence="4" id="KW-0677">Repeat</keyword>
<comment type="subcellular location">
    <subcellularLocation>
        <location evidence="1">Nucleus</location>
    </subcellularLocation>
</comment>
<dbReference type="Gene3D" id="3.30.160.60">
    <property type="entry name" value="Classic Zinc Finger"/>
    <property type="match status" value="2"/>
</dbReference>
<organism evidence="13 14">
    <name type="scientific">Cylindrobasidium torrendii FP15055 ss-10</name>
    <dbReference type="NCBI Taxonomy" id="1314674"/>
    <lineage>
        <taxon>Eukaryota</taxon>
        <taxon>Fungi</taxon>
        <taxon>Dikarya</taxon>
        <taxon>Basidiomycota</taxon>
        <taxon>Agaricomycotina</taxon>
        <taxon>Agaricomycetes</taxon>
        <taxon>Agaricomycetidae</taxon>
        <taxon>Agaricales</taxon>
        <taxon>Marasmiineae</taxon>
        <taxon>Physalacriaceae</taxon>
        <taxon>Cylindrobasidium</taxon>
    </lineage>
</organism>
<evidence type="ECO:0000256" key="10">
    <source>
        <dbReference type="PROSITE-ProRule" id="PRU00042"/>
    </source>
</evidence>
<name>A0A0D7BG45_9AGAR</name>
<accession>A0A0D7BG45</accession>
<dbReference type="SMART" id="SM00355">
    <property type="entry name" value="ZnF_C2H2"/>
    <property type="match status" value="2"/>
</dbReference>
<protein>
    <recommendedName>
        <fullName evidence="12">C2H2-type domain-containing protein</fullName>
    </recommendedName>
</protein>
<dbReference type="SUPFAM" id="SSF57667">
    <property type="entry name" value="beta-beta-alpha zinc fingers"/>
    <property type="match status" value="1"/>
</dbReference>
<dbReference type="PROSITE" id="PS50157">
    <property type="entry name" value="ZINC_FINGER_C2H2_2"/>
    <property type="match status" value="2"/>
</dbReference>
<comment type="similarity">
    <text evidence="2">Belongs to the krueppel C2H2-type zinc-finger protein family.</text>
</comment>
<feature type="domain" description="C2H2-type" evidence="12">
    <location>
        <begin position="55"/>
        <end position="85"/>
    </location>
</feature>
<dbReference type="GO" id="GO:0031519">
    <property type="term" value="C:PcG protein complex"/>
    <property type="evidence" value="ECO:0007669"/>
    <property type="project" value="TreeGrafter"/>
</dbReference>
<reference evidence="13 14" key="1">
    <citation type="journal article" date="2015" name="Fungal Genet. Biol.">
        <title>Evolution of novel wood decay mechanisms in Agaricales revealed by the genome sequences of Fistulina hepatica and Cylindrobasidium torrendii.</title>
        <authorList>
            <person name="Floudas D."/>
            <person name="Held B.W."/>
            <person name="Riley R."/>
            <person name="Nagy L.G."/>
            <person name="Koehler G."/>
            <person name="Ransdell A.S."/>
            <person name="Younus H."/>
            <person name="Chow J."/>
            <person name="Chiniquy J."/>
            <person name="Lipzen A."/>
            <person name="Tritt A."/>
            <person name="Sun H."/>
            <person name="Haridas S."/>
            <person name="LaButti K."/>
            <person name="Ohm R.A."/>
            <person name="Kues U."/>
            <person name="Blanchette R.A."/>
            <person name="Grigoriev I.V."/>
            <person name="Minto R.E."/>
            <person name="Hibbett D.S."/>
        </authorList>
    </citation>
    <scope>NUCLEOTIDE SEQUENCE [LARGE SCALE GENOMIC DNA]</scope>
    <source>
        <strain evidence="13 14">FP15055 ss-10</strain>
    </source>
</reference>
<dbReference type="GO" id="GO:0008270">
    <property type="term" value="F:zinc ion binding"/>
    <property type="evidence" value="ECO:0007669"/>
    <property type="project" value="UniProtKB-KW"/>
</dbReference>
<dbReference type="GO" id="GO:0000981">
    <property type="term" value="F:DNA-binding transcription factor activity, RNA polymerase II-specific"/>
    <property type="evidence" value="ECO:0007669"/>
    <property type="project" value="TreeGrafter"/>
</dbReference>
<keyword evidence="14" id="KW-1185">Reference proteome</keyword>
<dbReference type="PROSITE" id="PS00028">
    <property type="entry name" value="ZINC_FINGER_C2H2_1"/>
    <property type="match status" value="2"/>
</dbReference>
<dbReference type="EMBL" id="KN880482">
    <property type="protein sequence ID" value="KIY69513.1"/>
    <property type="molecule type" value="Genomic_DNA"/>
</dbReference>